<evidence type="ECO:0000256" key="1">
    <source>
        <dbReference type="SAM" id="MobiDB-lite"/>
    </source>
</evidence>
<evidence type="ECO:0000313" key="2">
    <source>
        <dbReference type="EMBL" id="CAA9274764.1"/>
    </source>
</evidence>
<proteinExistence type="predicted"/>
<dbReference type="EMBL" id="CADCTC010000187">
    <property type="protein sequence ID" value="CAA9274764.1"/>
    <property type="molecule type" value="Genomic_DNA"/>
</dbReference>
<name>A0A6J4JFF9_9CHLR</name>
<dbReference type="AlphaFoldDB" id="A0A6J4JFF9"/>
<reference evidence="2" key="1">
    <citation type="submission" date="2020-02" db="EMBL/GenBank/DDBJ databases">
        <authorList>
            <person name="Meier V. D."/>
        </authorList>
    </citation>
    <scope>NUCLEOTIDE SEQUENCE</scope>
    <source>
        <strain evidence="2">AVDCRST_MAG77</strain>
    </source>
</reference>
<feature type="region of interest" description="Disordered" evidence="1">
    <location>
        <begin position="1"/>
        <end position="22"/>
    </location>
</feature>
<sequence>MPPPGGHSAATATTHRTPTSLPSPWCVTRCAALLRWRVTPVTGRLMVRRLQP</sequence>
<protein>
    <submittedName>
        <fullName evidence="2">Uncharacterized protein</fullName>
    </submittedName>
</protein>
<organism evidence="2">
    <name type="scientific">uncultured Chloroflexota bacterium</name>
    <dbReference type="NCBI Taxonomy" id="166587"/>
    <lineage>
        <taxon>Bacteria</taxon>
        <taxon>Bacillati</taxon>
        <taxon>Chloroflexota</taxon>
        <taxon>environmental samples</taxon>
    </lineage>
</organism>
<accession>A0A6J4JFF9</accession>
<feature type="compositionally biased region" description="Polar residues" evidence="1">
    <location>
        <begin position="10"/>
        <end position="22"/>
    </location>
</feature>
<gene>
    <name evidence="2" type="ORF">AVDCRST_MAG77-3361</name>
</gene>